<reference evidence="1" key="1">
    <citation type="submission" date="2020-03" db="EMBL/GenBank/DDBJ databases">
        <title>The deep terrestrial virosphere.</title>
        <authorList>
            <person name="Holmfeldt K."/>
            <person name="Nilsson E."/>
            <person name="Simone D."/>
            <person name="Lopez-Fernandez M."/>
            <person name="Wu X."/>
            <person name="de Brujin I."/>
            <person name="Lundin D."/>
            <person name="Andersson A."/>
            <person name="Bertilsson S."/>
            <person name="Dopson M."/>
        </authorList>
    </citation>
    <scope>NUCLEOTIDE SEQUENCE</scope>
    <source>
        <strain evidence="1">MM415A01506</strain>
    </source>
</reference>
<dbReference type="EMBL" id="MT142226">
    <property type="protein sequence ID" value="QJA76456.1"/>
    <property type="molecule type" value="Genomic_DNA"/>
</dbReference>
<gene>
    <name evidence="1" type="ORF">MM415A01506_0005</name>
</gene>
<dbReference type="AlphaFoldDB" id="A0A6M3K240"/>
<sequence length="183" mass="21198">MEAPSVTPELVRRIQNAAGKRFNRDVEPRWDALQKRWVILTYDQKERQMVPWILVCNEDGSYRPLDDRAVKVVQGTKGDIKAKQKKRLRDYKRKDAEHRRTFHLMKKYGLLNDLREQRLKYCEESHALDAKIDEVAQELHELHGSDDAIREAAQMFVRLLSGKVSVGASSGKKEASVLWTPGD</sequence>
<protein>
    <submittedName>
        <fullName evidence="1">Uncharacterized protein</fullName>
    </submittedName>
</protein>
<accession>A0A6M3K240</accession>
<proteinExistence type="predicted"/>
<name>A0A6M3K240_9ZZZZ</name>
<evidence type="ECO:0000313" key="1">
    <source>
        <dbReference type="EMBL" id="QJA76456.1"/>
    </source>
</evidence>
<organism evidence="1">
    <name type="scientific">viral metagenome</name>
    <dbReference type="NCBI Taxonomy" id="1070528"/>
    <lineage>
        <taxon>unclassified sequences</taxon>
        <taxon>metagenomes</taxon>
        <taxon>organismal metagenomes</taxon>
    </lineage>
</organism>